<gene>
    <name evidence="1" type="ORF">Tci_701279</name>
</gene>
<dbReference type="PANTHER" id="PTHR10492:SF96">
    <property type="entry name" value="ATP-DEPENDENT DNA HELICASE"/>
    <property type="match status" value="1"/>
</dbReference>
<evidence type="ECO:0000313" key="1">
    <source>
        <dbReference type="EMBL" id="GFB29308.1"/>
    </source>
</evidence>
<name>A0A699LC63_TANCI</name>
<feature type="non-terminal residue" evidence="1">
    <location>
        <position position="1"/>
    </location>
</feature>
<sequence>PAGLHKKKQNDIRSNYLSGLYDTISRGERDGYEVGGGIILPMSFTGNPRYIADAVCRVFEQKIQALIAFLKEERIFRDVIGAELPDPRKDPEGYNVVSELMMHGPCEAVSLKAPCMKGEKCSKKFQKKFNQNTFFDENGHVHYKRRDTCVSGTRNEFQMEYAYKVSVQVHIERYRRVFARVARPIGESSTAATPSRQVIDEIQNYVEGCFICAHEAYWRILKFDIHHREPVVQILAVHLEDMQRVTFRDQDRKSWSPRKNSKSSIGRLAYVHPTSGELFFLRMLQCHQEGCMDFWEVQTINDIFYPTYRAACQALGLLGNDKEWEIAFEEACGSV</sequence>
<protein>
    <submittedName>
        <fullName evidence="1">Uncharacterized protein</fullName>
    </submittedName>
</protein>
<proteinExistence type="predicted"/>
<comment type="caution">
    <text evidence="1">The sequence shown here is derived from an EMBL/GenBank/DDBJ whole genome shotgun (WGS) entry which is preliminary data.</text>
</comment>
<reference evidence="1" key="1">
    <citation type="journal article" date="2019" name="Sci. Rep.">
        <title>Draft genome of Tanacetum cinerariifolium, the natural source of mosquito coil.</title>
        <authorList>
            <person name="Yamashiro T."/>
            <person name="Shiraishi A."/>
            <person name="Satake H."/>
            <person name="Nakayama K."/>
        </authorList>
    </citation>
    <scope>NUCLEOTIDE SEQUENCE</scope>
</reference>
<dbReference type="PANTHER" id="PTHR10492">
    <property type="match status" value="1"/>
</dbReference>
<dbReference type="EMBL" id="BKCJ010594890">
    <property type="protein sequence ID" value="GFB29308.1"/>
    <property type="molecule type" value="Genomic_DNA"/>
</dbReference>
<accession>A0A699LC63</accession>
<organism evidence="1">
    <name type="scientific">Tanacetum cinerariifolium</name>
    <name type="common">Dalmatian daisy</name>
    <name type="synonym">Chrysanthemum cinerariifolium</name>
    <dbReference type="NCBI Taxonomy" id="118510"/>
    <lineage>
        <taxon>Eukaryota</taxon>
        <taxon>Viridiplantae</taxon>
        <taxon>Streptophyta</taxon>
        <taxon>Embryophyta</taxon>
        <taxon>Tracheophyta</taxon>
        <taxon>Spermatophyta</taxon>
        <taxon>Magnoliopsida</taxon>
        <taxon>eudicotyledons</taxon>
        <taxon>Gunneridae</taxon>
        <taxon>Pentapetalae</taxon>
        <taxon>asterids</taxon>
        <taxon>campanulids</taxon>
        <taxon>Asterales</taxon>
        <taxon>Asteraceae</taxon>
        <taxon>Asteroideae</taxon>
        <taxon>Anthemideae</taxon>
        <taxon>Anthemidinae</taxon>
        <taxon>Tanacetum</taxon>
    </lineage>
</organism>
<dbReference type="AlphaFoldDB" id="A0A699LC63"/>